<dbReference type="InterPro" id="IPR001478">
    <property type="entry name" value="PDZ"/>
</dbReference>
<evidence type="ECO:0000313" key="7">
    <source>
        <dbReference type="Proteomes" id="UP000274082"/>
    </source>
</evidence>
<dbReference type="PANTHER" id="PTHR43343:SF3">
    <property type="entry name" value="PROTEASE DO-LIKE 8, CHLOROPLASTIC"/>
    <property type="match status" value="1"/>
</dbReference>
<evidence type="ECO:0000256" key="4">
    <source>
        <dbReference type="SAM" id="MobiDB-lite"/>
    </source>
</evidence>
<dbReference type="InterPro" id="IPR051201">
    <property type="entry name" value="Chloro_Bact_Ser_Proteases"/>
</dbReference>
<evidence type="ECO:0000259" key="5">
    <source>
        <dbReference type="SMART" id="SM00228"/>
    </source>
</evidence>
<feature type="region of interest" description="Disordered" evidence="4">
    <location>
        <begin position="59"/>
        <end position="90"/>
    </location>
</feature>
<dbReference type="Pfam" id="PF17820">
    <property type="entry name" value="PDZ_6"/>
    <property type="match status" value="1"/>
</dbReference>
<dbReference type="InterPro" id="IPR036034">
    <property type="entry name" value="PDZ_sf"/>
</dbReference>
<feature type="coiled-coil region" evidence="3">
    <location>
        <begin position="210"/>
        <end position="237"/>
    </location>
</feature>
<evidence type="ECO:0000313" key="6">
    <source>
        <dbReference type="EMBL" id="AYU76624.1"/>
    </source>
</evidence>
<dbReference type="SMART" id="SM00228">
    <property type="entry name" value="PDZ"/>
    <property type="match status" value="1"/>
</dbReference>
<organism evidence="6 7">
    <name type="scientific">Leishmania donovani</name>
    <dbReference type="NCBI Taxonomy" id="5661"/>
    <lineage>
        <taxon>Eukaryota</taxon>
        <taxon>Discoba</taxon>
        <taxon>Euglenozoa</taxon>
        <taxon>Kinetoplastea</taxon>
        <taxon>Metakinetoplastina</taxon>
        <taxon>Trypanosomatida</taxon>
        <taxon>Trypanosomatidae</taxon>
        <taxon>Leishmaniinae</taxon>
        <taxon>Leishmania</taxon>
    </lineage>
</organism>
<dbReference type="PANTHER" id="PTHR43343">
    <property type="entry name" value="PEPTIDASE S12"/>
    <property type="match status" value="1"/>
</dbReference>
<evidence type="ECO:0000256" key="2">
    <source>
        <dbReference type="ARBA" id="ARBA00022801"/>
    </source>
</evidence>
<feature type="compositionally biased region" description="Low complexity" evidence="4">
    <location>
        <begin position="126"/>
        <end position="158"/>
    </location>
</feature>
<dbReference type="EMBL" id="CP029509">
    <property type="protein sequence ID" value="AYU76624.1"/>
    <property type="molecule type" value="Genomic_DNA"/>
</dbReference>
<dbReference type="OrthoDB" id="267448at2759"/>
<dbReference type="VEuPathDB" id="TriTrypDB:LDHU3_10.0290"/>
<keyword evidence="2" id="KW-0378">Hydrolase</keyword>
<feature type="domain" description="PDZ" evidence="5">
    <location>
        <begin position="587"/>
        <end position="657"/>
    </location>
</feature>
<dbReference type="Proteomes" id="UP000274082">
    <property type="component" value="Chromosome 10"/>
</dbReference>
<feature type="region of interest" description="Disordered" evidence="4">
    <location>
        <begin position="435"/>
        <end position="504"/>
    </location>
</feature>
<sequence>MSAPLTEHNLFSALREYASRLEVQYMIEEEVKKFQEKVLPRVLSEAFATASHAAAAESTASGDAAGAASRTVSSSPPSKTAAPSHATATPNSDWVRTFLKAHVDDVLSRQLPPMIVREVQQQLRNANGSALAPSSSSGSPPCGESSVPAAAARARAGLPPLPPSPRSSRSPPCETTPVPAGRITPEHRGGGNRDLTLLASAADDEGRRQRKQILNAIADIEHQIQGVQRELDEVVHQQRLSRCRFEYLCETLHGTGLSSAAESTPSSLCVALEQALDDRKADVVRARLAAMLQGLLPPPAEPHSGKGAEIRNEAALTRGSSPSLAPQDGRLLSASLASAKSYAVPSSGHNTPPQLLDRSPSCLRGDAQSSPLVTTGAVEAPPAQPPYSSGMPPVNSAPASARTLTYARHGDASAAVAGAVRPAAAALSRAHRSITTRGTAASAAAAKVASPPPPPPPSVVTTNETAPPPLPVLRQKSRARPDADGVVSRPAPLPQACADPSMRERAARDTHATTSMRMADSCATGATTTAPTANCTDPSNACFRSSLYHSVASSSITSVASPREAAAAGGAPRAMVLGIDAVDIPPGVLPGALGRQGAVRVESVTPLQLAERAGVCRGDVLLSVANRPVGSCEQMRAALAAVRATQTPVTLEVYRHTIQEIVFITLQM</sequence>
<feature type="region of interest" description="Disordered" evidence="4">
    <location>
        <begin position="126"/>
        <end position="194"/>
    </location>
</feature>
<feature type="compositionally biased region" description="Low complexity" evidence="4">
    <location>
        <begin position="440"/>
        <end position="449"/>
    </location>
</feature>
<dbReference type="AlphaFoldDB" id="A0A3S7WQZ0"/>
<dbReference type="InterPro" id="IPR041489">
    <property type="entry name" value="PDZ_6"/>
</dbReference>
<dbReference type="Gene3D" id="2.30.42.10">
    <property type="match status" value="1"/>
</dbReference>
<dbReference type="GO" id="GO:0006508">
    <property type="term" value="P:proteolysis"/>
    <property type="evidence" value="ECO:0007669"/>
    <property type="project" value="UniProtKB-KW"/>
</dbReference>
<proteinExistence type="predicted"/>
<keyword evidence="1" id="KW-0645">Protease</keyword>
<feature type="region of interest" description="Disordered" evidence="4">
    <location>
        <begin position="343"/>
        <end position="396"/>
    </location>
</feature>
<name>A0A3S7WQZ0_LEIDO</name>
<evidence type="ECO:0000256" key="1">
    <source>
        <dbReference type="ARBA" id="ARBA00022670"/>
    </source>
</evidence>
<evidence type="ECO:0000256" key="3">
    <source>
        <dbReference type="SAM" id="Coils"/>
    </source>
</evidence>
<keyword evidence="7" id="KW-1185">Reference proteome</keyword>
<dbReference type="VEuPathDB" id="TriTrypDB:LdBPK_100180.1"/>
<protein>
    <recommendedName>
        <fullName evidence="5">PDZ domain-containing protein</fullName>
    </recommendedName>
</protein>
<dbReference type="GO" id="GO:0008233">
    <property type="term" value="F:peptidase activity"/>
    <property type="evidence" value="ECO:0007669"/>
    <property type="project" value="UniProtKB-KW"/>
</dbReference>
<accession>A0A3S7WQZ0</accession>
<dbReference type="VEuPathDB" id="TriTrypDB:LdCL_100007000"/>
<reference evidence="6 7" key="1">
    <citation type="journal article" date="2018" name="Sci. Rep.">
        <title>A complete Leishmania donovani reference genome identifies novel genetic variations associated with virulence.</title>
        <authorList>
            <person name="Lypaczewski P."/>
            <person name="Hoshizaki J."/>
            <person name="Zhang W.-W."/>
            <person name="McCall L.-I."/>
            <person name="Torcivia-Rodriguez J."/>
            <person name="Simonyan V."/>
            <person name="Kaur A."/>
            <person name="Dewar K."/>
            <person name="Matlashewski G."/>
        </authorList>
    </citation>
    <scope>NUCLEOTIDE SEQUENCE [LARGE SCALE GENOMIC DNA]</scope>
    <source>
        <strain evidence="6 7">LdCL</strain>
    </source>
</reference>
<keyword evidence="3" id="KW-0175">Coiled coil</keyword>
<dbReference type="SUPFAM" id="SSF50156">
    <property type="entry name" value="PDZ domain-like"/>
    <property type="match status" value="1"/>
</dbReference>
<gene>
    <name evidence="6" type="ORF">LdCL_100007000</name>
</gene>